<evidence type="ECO:0000313" key="1">
    <source>
        <dbReference type="EMBL" id="CAH3199193.1"/>
    </source>
</evidence>
<keyword evidence="2" id="KW-1185">Reference proteome</keyword>
<dbReference type="Gene3D" id="3.60.10.10">
    <property type="entry name" value="Endonuclease/exonuclease/phosphatase"/>
    <property type="match status" value="1"/>
</dbReference>
<dbReference type="InterPro" id="IPR036691">
    <property type="entry name" value="Endo/exonu/phosph_ase_sf"/>
</dbReference>
<gene>
    <name evidence="1" type="ORF">PEVE_00039094</name>
</gene>
<dbReference type="Proteomes" id="UP001159427">
    <property type="component" value="Unassembled WGS sequence"/>
</dbReference>
<name>A0ABN8T4L2_9CNID</name>
<comment type="caution">
    <text evidence="1">The sequence shown here is derived from an EMBL/GenBank/DDBJ whole genome shotgun (WGS) entry which is preliminary data.</text>
</comment>
<accession>A0ABN8T4L2</accession>
<evidence type="ECO:0008006" key="3">
    <source>
        <dbReference type="Google" id="ProtNLM"/>
    </source>
</evidence>
<organism evidence="1 2">
    <name type="scientific">Porites evermanni</name>
    <dbReference type="NCBI Taxonomy" id="104178"/>
    <lineage>
        <taxon>Eukaryota</taxon>
        <taxon>Metazoa</taxon>
        <taxon>Cnidaria</taxon>
        <taxon>Anthozoa</taxon>
        <taxon>Hexacorallia</taxon>
        <taxon>Scleractinia</taxon>
        <taxon>Fungiina</taxon>
        <taxon>Poritidae</taxon>
        <taxon>Porites</taxon>
    </lineage>
</organism>
<proteinExistence type="predicted"/>
<sequence>GWWGQCESSKPSLYVPRFRAIVDLIANQTPSLHVVCLQEFWFHDDVMDLFHAQFDKKYRIVKLKRTGFKTDGLAILVDRSISILSINPIHFNDMNRRVALLLHLLLPEEEEYFFFQVIVMTTHLTYCSNFIDQYLRM</sequence>
<feature type="non-terminal residue" evidence="1">
    <location>
        <position position="1"/>
    </location>
</feature>
<protein>
    <recommendedName>
        <fullName evidence="3">Endonuclease/exonuclease/phosphatase domain-containing protein</fullName>
    </recommendedName>
</protein>
<dbReference type="EMBL" id="CALNXI010006809">
    <property type="protein sequence ID" value="CAH3199193.1"/>
    <property type="molecule type" value="Genomic_DNA"/>
</dbReference>
<feature type="non-terminal residue" evidence="1">
    <location>
        <position position="137"/>
    </location>
</feature>
<dbReference type="SUPFAM" id="SSF56219">
    <property type="entry name" value="DNase I-like"/>
    <property type="match status" value="1"/>
</dbReference>
<evidence type="ECO:0000313" key="2">
    <source>
        <dbReference type="Proteomes" id="UP001159427"/>
    </source>
</evidence>
<reference evidence="1 2" key="1">
    <citation type="submission" date="2022-05" db="EMBL/GenBank/DDBJ databases">
        <authorList>
            <consortium name="Genoscope - CEA"/>
            <person name="William W."/>
        </authorList>
    </citation>
    <scope>NUCLEOTIDE SEQUENCE [LARGE SCALE GENOMIC DNA]</scope>
</reference>